<accession>A0A8H4BIN5</accession>
<dbReference type="EMBL" id="JAAECE010000003">
    <property type="protein sequence ID" value="KAF1803024.1"/>
    <property type="molecule type" value="Genomic_DNA"/>
</dbReference>
<feature type="non-terminal residue" evidence="1">
    <location>
        <position position="1"/>
    </location>
</feature>
<comment type="caution">
    <text evidence="1">The sequence shown here is derived from an EMBL/GenBank/DDBJ whole genome shotgun (WGS) entry which is preliminary data.</text>
</comment>
<evidence type="ECO:0000313" key="2">
    <source>
        <dbReference type="Proteomes" id="UP000469890"/>
    </source>
</evidence>
<name>A0A8H4BIN5_MUCCL</name>
<dbReference type="AlphaFoldDB" id="A0A8H4BIN5"/>
<protein>
    <submittedName>
        <fullName evidence="1">Uncharacterized protein</fullName>
    </submittedName>
</protein>
<feature type="non-terminal residue" evidence="1">
    <location>
        <position position="179"/>
    </location>
</feature>
<evidence type="ECO:0000313" key="1">
    <source>
        <dbReference type="EMBL" id="KAF1803024.1"/>
    </source>
</evidence>
<reference evidence="1 2" key="1">
    <citation type="submission" date="2019-09" db="EMBL/GenBank/DDBJ databases">
        <authorList>
            <consortium name="DOE Joint Genome Institute"/>
            <person name="Mondo S.J."/>
            <person name="Navarro-Mendoza M.I."/>
            <person name="Perez-Arques C."/>
            <person name="Panchal S."/>
            <person name="Nicolas F.E."/>
            <person name="Ganguly P."/>
            <person name="Pangilinan J."/>
            <person name="Grigoriev I."/>
            <person name="Heitman J."/>
            <person name="Sanya K."/>
            <person name="Garre V."/>
        </authorList>
    </citation>
    <scope>NUCLEOTIDE SEQUENCE [LARGE SCALE GENOMIC DNA]</scope>
    <source>
        <strain evidence="1 2">MU402</strain>
    </source>
</reference>
<sequence>EKRGVFRTNEPIWVCTVNAAPEHKSDANGNGLIILDDQSQKELETAYKNKQSTCQLAEDSTTGLCNVHLVYDNVDASTAATTTTTDSTASAASLRQLTYDIDIKRMTTPVWWFEKKGLDGRKELGRFDWKNQIRLEAYDDDNATLALTDDSFEEPFTVALSQAKHKDAQEWQGFMYLNT</sequence>
<organism evidence="1 2">
    <name type="scientific">Mucor circinelloides f. lusitanicus</name>
    <name type="common">Mucor racemosus var. lusitanicus</name>
    <dbReference type="NCBI Taxonomy" id="29924"/>
    <lineage>
        <taxon>Eukaryota</taxon>
        <taxon>Fungi</taxon>
        <taxon>Fungi incertae sedis</taxon>
        <taxon>Mucoromycota</taxon>
        <taxon>Mucoromycotina</taxon>
        <taxon>Mucoromycetes</taxon>
        <taxon>Mucorales</taxon>
        <taxon>Mucorineae</taxon>
        <taxon>Mucoraceae</taxon>
        <taxon>Mucor</taxon>
    </lineage>
</organism>
<gene>
    <name evidence="1" type="ORF">FB192DRAFT_1258699</name>
</gene>
<proteinExistence type="predicted"/>
<dbReference type="Proteomes" id="UP000469890">
    <property type="component" value="Unassembled WGS sequence"/>
</dbReference>